<gene>
    <name evidence="3" type="ORF">E2626_04300</name>
</gene>
<name>A0A4Y8LJ44_9BACL</name>
<organism evidence="3 4">
    <name type="scientific">Jeotgalibacillus salarius</name>
    <dbReference type="NCBI Taxonomy" id="546023"/>
    <lineage>
        <taxon>Bacteria</taxon>
        <taxon>Bacillati</taxon>
        <taxon>Bacillota</taxon>
        <taxon>Bacilli</taxon>
        <taxon>Bacillales</taxon>
        <taxon>Caryophanaceae</taxon>
        <taxon>Jeotgalibacillus</taxon>
    </lineage>
</organism>
<dbReference type="PANTHER" id="PTHR39452">
    <property type="entry name" value="CHEY-P PHOSPHATASE CHEX"/>
    <property type="match status" value="1"/>
</dbReference>
<dbReference type="InterPro" id="IPR028051">
    <property type="entry name" value="CheX-like_dom"/>
</dbReference>
<comment type="caution">
    <text evidence="3">The sequence shown here is derived from an EMBL/GenBank/DDBJ whole genome shotgun (WGS) entry which is preliminary data.</text>
</comment>
<feature type="domain" description="Chemotaxis phosphatase CheX-like" evidence="2">
    <location>
        <begin position="48"/>
        <end position="139"/>
    </location>
</feature>
<dbReference type="Proteomes" id="UP000297776">
    <property type="component" value="Unassembled WGS sequence"/>
</dbReference>
<keyword evidence="1" id="KW-0145">Chemotaxis</keyword>
<dbReference type="Gene3D" id="3.40.1550.10">
    <property type="entry name" value="CheC-like"/>
    <property type="match status" value="1"/>
</dbReference>
<accession>A0A4Y8LJ44</accession>
<evidence type="ECO:0000313" key="3">
    <source>
        <dbReference type="EMBL" id="TFE03040.1"/>
    </source>
</evidence>
<dbReference type="InterPro" id="IPR028976">
    <property type="entry name" value="CheC-like_sf"/>
</dbReference>
<dbReference type="InterPro" id="IPR038756">
    <property type="entry name" value="CheX-like"/>
</dbReference>
<dbReference type="GO" id="GO:0006935">
    <property type="term" value="P:chemotaxis"/>
    <property type="evidence" value="ECO:0007669"/>
    <property type="project" value="UniProtKB-KW"/>
</dbReference>
<dbReference type="EMBL" id="SORX01000002">
    <property type="protein sequence ID" value="TFE03040.1"/>
    <property type="molecule type" value="Genomic_DNA"/>
</dbReference>
<evidence type="ECO:0000313" key="4">
    <source>
        <dbReference type="Proteomes" id="UP000297776"/>
    </source>
</evidence>
<dbReference type="SUPFAM" id="SSF103039">
    <property type="entry name" value="CheC-like"/>
    <property type="match status" value="1"/>
</dbReference>
<dbReference type="AlphaFoldDB" id="A0A4Y8LJ44"/>
<reference evidence="3 4" key="1">
    <citation type="submission" date="2019-03" db="EMBL/GenBank/DDBJ databases">
        <authorList>
            <person name="Yang Y."/>
        </authorList>
    </citation>
    <scope>NUCLEOTIDE SEQUENCE [LARGE SCALE GENOMIC DNA]</scope>
    <source>
        <strain evidence="3 4">ASL-1</strain>
    </source>
</reference>
<evidence type="ECO:0000259" key="2">
    <source>
        <dbReference type="Pfam" id="PF13690"/>
    </source>
</evidence>
<keyword evidence="4" id="KW-1185">Reference proteome</keyword>
<dbReference type="OrthoDB" id="9788100at2"/>
<dbReference type="PANTHER" id="PTHR39452:SF1">
    <property type="entry name" value="CHEY-P PHOSPHATASE CHEX"/>
    <property type="match status" value="1"/>
</dbReference>
<evidence type="ECO:0000256" key="1">
    <source>
        <dbReference type="ARBA" id="ARBA00022500"/>
    </source>
</evidence>
<protein>
    <submittedName>
        <fullName evidence="3">Chemotaxis protein CheX</fullName>
    </submittedName>
</protein>
<dbReference type="Pfam" id="PF13690">
    <property type="entry name" value="CheX"/>
    <property type="match status" value="1"/>
</dbReference>
<dbReference type="CDD" id="cd17906">
    <property type="entry name" value="CheX"/>
    <property type="match status" value="1"/>
</dbReference>
<sequence>MLEVTMSTSKVVTELLNGMVHSIRKVMPVHIEHSNPSVLTKPYEQEQIAVLIGMTGQLKGNILIDGEKQHFSSLGNTMYGMYLEDDMLISFIGEIGNMIAGNLTTYISSEGVEMDITPPSVMSGSTTLHNYAQAIHLPFKAEGVGNFSILVSIQQ</sequence>
<proteinExistence type="predicted"/>